<keyword evidence="3" id="KW-1185">Reference proteome</keyword>
<evidence type="ECO:0000313" key="2">
    <source>
        <dbReference type="EMBL" id="ABS56662.1"/>
    </source>
</evidence>
<dbReference type="STRING" id="456442.Mboo_2148"/>
<dbReference type="Proteomes" id="UP000002408">
    <property type="component" value="Chromosome"/>
</dbReference>
<keyword evidence="1" id="KW-0812">Transmembrane</keyword>
<protein>
    <recommendedName>
        <fullName evidence="4">DUF3821 domain-containing protein</fullName>
    </recommendedName>
</protein>
<dbReference type="eggNOG" id="arCOG03906">
    <property type="taxonomic scope" value="Archaea"/>
</dbReference>
<organism evidence="2 3">
    <name type="scientific">Methanoregula boonei (strain DSM 21154 / JCM 14090 / 6A8)</name>
    <dbReference type="NCBI Taxonomy" id="456442"/>
    <lineage>
        <taxon>Archaea</taxon>
        <taxon>Methanobacteriati</taxon>
        <taxon>Methanobacteriota</taxon>
        <taxon>Stenosarchaea group</taxon>
        <taxon>Methanomicrobia</taxon>
        <taxon>Methanomicrobiales</taxon>
        <taxon>Methanoregulaceae</taxon>
        <taxon>Methanoregula</taxon>
    </lineage>
</organism>
<dbReference type="HOGENOM" id="CLU_1521859_0_0_2"/>
<feature type="transmembrane region" description="Helical" evidence="1">
    <location>
        <begin position="150"/>
        <end position="170"/>
    </location>
</feature>
<reference evidence="3" key="1">
    <citation type="journal article" date="2015" name="Microbiology">
        <title>Genome of Methanoregula boonei 6A8 reveals adaptations to oligotrophic peatland environments.</title>
        <authorList>
            <person name="Braeuer S."/>
            <person name="Cadillo-Quiroz H."/>
            <person name="Kyrpides N."/>
            <person name="Woyke T."/>
            <person name="Goodwin L."/>
            <person name="Detter C."/>
            <person name="Podell S."/>
            <person name="Yavitt J.B."/>
            <person name="Zinder S.H."/>
        </authorList>
    </citation>
    <scope>NUCLEOTIDE SEQUENCE [LARGE SCALE GENOMIC DNA]</scope>
    <source>
        <strain evidence="3">DSM 21154 / JCM 14090 / 6A8</strain>
    </source>
</reference>
<name>A7IAA1_METB6</name>
<evidence type="ECO:0008006" key="4">
    <source>
        <dbReference type="Google" id="ProtNLM"/>
    </source>
</evidence>
<keyword evidence="1" id="KW-1133">Transmembrane helix</keyword>
<accession>A7IAA1</accession>
<gene>
    <name evidence="2" type="ordered locus">Mboo_2148</name>
</gene>
<proteinExistence type="predicted"/>
<dbReference type="KEGG" id="mbn:Mboo_2148"/>
<dbReference type="RefSeq" id="WP_012107720.1">
    <property type="nucleotide sequence ID" value="NC_009712.1"/>
</dbReference>
<sequence length="176" mass="18636" precursor="true">MWGRVFCVFFFILVLGSLPAMAQTITINATPAGVHPGDTINLNGSVSGIHTIAVYLFLTGPGLDPRGVTLENLNIPAGHGLFTTAPVNVNDGSWQYTWDTSVILGNLPPGDYTLYVETAPFDRERLGSEGYATATVTILPPENAPTPVPLSPGMAILALGITVTASSCIIRRVKNK</sequence>
<evidence type="ECO:0000313" key="3">
    <source>
        <dbReference type="Proteomes" id="UP000002408"/>
    </source>
</evidence>
<dbReference type="GeneID" id="5409966"/>
<dbReference type="AlphaFoldDB" id="A7IAA1"/>
<keyword evidence="1" id="KW-0472">Membrane</keyword>
<dbReference type="OrthoDB" id="112164at2157"/>
<evidence type="ECO:0000256" key="1">
    <source>
        <dbReference type="SAM" id="Phobius"/>
    </source>
</evidence>
<dbReference type="EMBL" id="CP000780">
    <property type="protein sequence ID" value="ABS56662.1"/>
    <property type="molecule type" value="Genomic_DNA"/>
</dbReference>